<proteinExistence type="predicted"/>
<dbReference type="EMBL" id="JAURUP010000041">
    <property type="protein sequence ID" value="MDP9751933.1"/>
    <property type="molecule type" value="Genomic_DNA"/>
</dbReference>
<protein>
    <submittedName>
        <fullName evidence="2">Uncharacterized protein</fullName>
    </submittedName>
</protein>
<gene>
    <name evidence="2" type="ORF">J2S24_002459</name>
</gene>
<evidence type="ECO:0000313" key="2">
    <source>
        <dbReference type="EMBL" id="MDP9751933.1"/>
    </source>
</evidence>
<sequence length="92" mass="10669">MKFNKGFFNWAAWLTLLLAYVLPYQSTDGFAIHYGYPFAFLTTYNDNLLKAKITLLTSTSFNMGIFAIDVVIIYFAIYFANELLIKWKSKKS</sequence>
<keyword evidence="3" id="KW-1185">Reference proteome</keyword>
<dbReference type="RefSeq" id="WP_012996089.1">
    <property type="nucleotide sequence ID" value="NZ_JAURUP010000041.1"/>
</dbReference>
<keyword evidence="1" id="KW-0472">Membrane</keyword>
<comment type="caution">
    <text evidence="2">The sequence shown here is derived from an EMBL/GenBank/DDBJ whole genome shotgun (WGS) entry which is preliminary data.</text>
</comment>
<dbReference type="Proteomes" id="UP001223886">
    <property type="component" value="Unassembled WGS sequence"/>
</dbReference>
<evidence type="ECO:0000313" key="3">
    <source>
        <dbReference type="Proteomes" id="UP001223886"/>
    </source>
</evidence>
<keyword evidence="1" id="KW-1133">Transmembrane helix</keyword>
<feature type="transmembrane region" description="Helical" evidence="1">
    <location>
        <begin position="55"/>
        <end position="80"/>
    </location>
</feature>
<organism evidence="2 3">
    <name type="scientific">Thermoanaerobacter pentosaceus</name>
    <dbReference type="NCBI Taxonomy" id="694059"/>
    <lineage>
        <taxon>Bacteria</taxon>
        <taxon>Bacillati</taxon>
        <taxon>Bacillota</taxon>
        <taxon>Clostridia</taxon>
        <taxon>Thermoanaerobacterales</taxon>
        <taxon>Thermoanaerobacteraceae</taxon>
        <taxon>Thermoanaerobacter</taxon>
    </lineage>
</organism>
<reference evidence="2 3" key="1">
    <citation type="submission" date="2023-07" db="EMBL/GenBank/DDBJ databases">
        <title>Genomic Encyclopedia of Type Strains, Phase IV (KMG-IV): sequencing the most valuable type-strain genomes for metagenomic binning, comparative biology and taxonomic classification.</title>
        <authorList>
            <person name="Goeker M."/>
        </authorList>
    </citation>
    <scope>NUCLEOTIDE SEQUENCE [LARGE SCALE GENOMIC DNA]</scope>
    <source>
        <strain evidence="2 3">DSM 25963</strain>
    </source>
</reference>
<keyword evidence="1" id="KW-0812">Transmembrane</keyword>
<name>A0ABT9M722_9THEO</name>
<evidence type="ECO:0000256" key="1">
    <source>
        <dbReference type="SAM" id="Phobius"/>
    </source>
</evidence>
<accession>A0ABT9M722</accession>